<evidence type="ECO:0008006" key="4">
    <source>
        <dbReference type="Google" id="ProtNLM"/>
    </source>
</evidence>
<keyword evidence="1" id="KW-0812">Transmembrane</keyword>
<comment type="caution">
    <text evidence="2">The sequence shown here is derived from an EMBL/GenBank/DDBJ whole genome shotgun (WGS) entry which is preliminary data.</text>
</comment>
<dbReference type="AlphaFoldDB" id="A0A0A0I4L1"/>
<reference evidence="2 3" key="1">
    <citation type="submission" date="2014-01" db="EMBL/GenBank/DDBJ databases">
        <title>Plasmidome dynamics in the species complex Clostridium novyi sensu lato converts strains of independent lineages into distinctly different pathogens.</title>
        <authorList>
            <person name="Skarin H."/>
            <person name="Segerman B."/>
        </authorList>
    </citation>
    <scope>NUCLEOTIDE SEQUENCE [LARGE SCALE GENOMIC DNA]</scope>
    <source>
        <strain evidence="2 3">4552</strain>
    </source>
</reference>
<feature type="transmembrane region" description="Helical" evidence="1">
    <location>
        <begin position="154"/>
        <end position="174"/>
    </location>
</feature>
<protein>
    <recommendedName>
        <fullName evidence="4">ABC-2 transporter permease</fullName>
    </recommendedName>
</protein>
<gene>
    <name evidence="2" type="ORF">Z968_06780</name>
</gene>
<dbReference type="Pfam" id="PF13346">
    <property type="entry name" value="ABC2_membrane_5"/>
    <property type="match status" value="1"/>
</dbReference>
<evidence type="ECO:0000313" key="3">
    <source>
        <dbReference type="Proteomes" id="UP000030012"/>
    </source>
</evidence>
<dbReference type="PANTHER" id="PTHR41309:SF2">
    <property type="entry name" value="MEMBRANE PROTEIN"/>
    <property type="match status" value="1"/>
</dbReference>
<dbReference type="InterPro" id="IPR025699">
    <property type="entry name" value="ABC2_memb-like"/>
</dbReference>
<accession>A0A0A0I4L1</accession>
<feature type="transmembrane region" description="Helical" evidence="1">
    <location>
        <begin position="186"/>
        <end position="207"/>
    </location>
</feature>
<organism evidence="2 3">
    <name type="scientific">Clostridium novyi A str. 4552</name>
    <dbReference type="NCBI Taxonomy" id="1444289"/>
    <lineage>
        <taxon>Bacteria</taxon>
        <taxon>Bacillati</taxon>
        <taxon>Bacillota</taxon>
        <taxon>Clostridia</taxon>
        <taxon>Eubacteriales</taxon>
        <taxon>Clostridiaceae</taxon>
        <taxon>Clostridium</taxon>
    </lineage>
</organism>
<keyword evidence="1" id="KW-0472">Membrane</keyword>
<sequence>MFNLMLKDIKSVYNKRNIITQLIYMPMMIYVIGDNYMRIIDGIFFMGSMFIISYGMMSFYEDEKSKWDIVVNSLPVQRSNIVFYKYFNMIIQITLYLVFVSIVITLGNYTTLININLFNKRVLMSILNMSSIVLIFTAVVFPIYFKYGVTKMRIISILIIICIFAVIGGSGFLFSMADVRAINKIIIINLVCLTMFIVSSIISVKIYTNKDIV</sequence>
<dbReference type="PANTHER" id="PTHR41309">
    <property type="entry name" value="MEMBRANE PROTEIN-RELATED"/>
    <property type="match status" value="1"/>
</dbReference>
<name>A0A0A0I4L1_CLONO</name>
<dbReference type="OrthoDB" id="2917865at2"/>
<evidence type="ECO:0000313" key="2">
    <source>
        <dbReference type="EMBL" id="KGM96329.1"/>
    </source>
</evidence>
<dbReference type="Proteomes" id="UP000030012">
    <property type="component" value="Unassembled WGS sequence"/>
</dbReference>
<proteinExistence type="predicted"/>
<evidence type="ECO:0000256" key="1">
    <source>
        <dbReference type="SAM" id="Phobius"/>
    </source>
</evidence>
<dbReference type="EMBL" id="JENJ01000024">
    <property type="protein sequence ID" value="KGM96329.1"/>
    <property type="molecule type" value="Genomic_DNA"/>
</dbReference>
<feature type="transmembrane region" description="Helical" evidence="1">
    <location>
        <begin position="126"/>
        <end position="145"/>
    </location>
</feature>
<dbReference type="RefSeq" id="WP_039255004.1">
    <property type="nucleotide sequence ID" value="NZ_JENJ01000024.1"/>
</dbReference>
<feature type="transmembrane region" description="Helical" evidence="1">
    <location>
        <begin position="81"/>
        <end position="106"/>
    </location>
</feature>
<keyword evidence="1" id="KW-1133">Transmembrane helix</keyword>
<feature type="transmembrane region" description="Helical" evidence="1">
    <location>
        <begin position="39"/>
        <end position="60"/>
    </location>
</feature>